<evidence type="ECO:0000313" key="2">
    <source>
        <dbReference type="EMBL" id="CDS09855.1"/>
    </source>
</evidence>
<protein>
    <submittedName>
        <fullName evidence="2">Uncharacterized protein</fullName>
    </submittedName>
</protein>
<feature type="region of interest" description="Disordered" evidence="1">
    <location>
        <begin position="1"/>
        <end position="23"/>
    </location>
</feature>
<feature type="compositionally biased region" description="Polar residues" evidence="1">
    <location>
        <begin position="347"/>
        <end position="356"/>
    </location>
</feature>
<dbReference type="EMBL" id="LK023335">
    <property type="protein sequence ID" value="CDS09855.1"/>
    <property type="molecule type" value="Genomic_DNA"/>
</dbReference>
<feature type="compositionally biased region" description="Polar residues" evidence="1">
    <location>
        <begin position="134"/>
        <end position="143"/>
    </location>
</feature>
<dbReference type="InterPro" id="IPR011990">
    <property type="entry name" value="TPR-like_helical_dom_sf"/>
</dbReference>
<name>A0A077WR56_9FUNG</name>
<feature type="region of interest" description="Disordered" evidence="1">
    <location>
        <begin position="325"/>
        <end position="375"/>
    </location>
</feature>
<dbReference type="Gene3D" id="1.25.40.10">
    <property type="entry name" value="Tetratricopeptide repeat domain"/>
    <property type="match status" value="1"/>
</dbReference>
<feature type="compositionally biased region" description="Basic residues" evidence="1">
    <location>
        <begin position="336"/>
        <end position="345"/>
    </location>
</feature>
<dbReference type="AlphaFoldDB" id="A0A077WR56"/>
<gene>
    <name evidence="2" type="ORF">LRAMOSA02532</name>
</gene>
<organism evidence="2">
    <name type="scientific">Lichtheimia ramosa</name>
    <dbReference type="NCBI Taxonomy" id="688394"/>
    <lineage>
        <taxon>Eukaryota</taxon>
        <taxon>Fungi</taxon>
        <taxon>Fungi incertae sedis</taxon>
        <taxon>Mucoromycota</taxon>
        <taxon>Mucoromycotina</taxon>
        <taxon>Mucoromycetes</taxon>
        <taxon>Mucorales</taxon>
        <taxon>Lichtheimiaceae</taxon>
        <taxon>Lichtheimia</taxon>
    </lineage>
</organism>
<dbReference type="OrthoDB" id="2148946at2759"/>
<sequence>MSSSNKTTHYSSSGNKGTPLVIPSRSTSLHIKDHQQYLSSSMLQVPNAHHDVRPGWTLLRTHSAKSLDTLLSDLDRQREQCEKQDEGQTKKASSVHKLSQTLPRIFSRNSVTQYYNRAKNVSIRSKRPPLPSHALSQQTGTCTTKKHNHDDTHQETKKMKELQNNWNPPSLLLPPSSRIHRVDSRVQIHQAIIHVQPSTASIELVSHHQGDLQQGLDYFEKRDMVNATTAFKHASDSQVPVGMLLYGLALYHGWGCEACMPRGVKYVQKAIDHHVDIKCLISTSTIMRAKIAMAMQALGILFRAGCDQFCKQRDTANTLFRMAHHLDPTQDSPPSHHARRRHHIRQSLGSQKSSLEQGHRGDSSSRYPITRRMSI</sequence>
<accession>A0A077WR56</accession>
<reference evidence="2" key="1">
    <citation type="journal article" date="2014" name="Genome Announc.">
        <title>De novo whole-genome sequence and genome annotation of Lichtheimia ramosa.</title>
        <authorList>
            <person name="Linde J."/>
            <person name="Schwartze V."/>
            <person name="Binder U."/>
            <person name="Lass-Florl C."/>
            <person name="Voigt K."/>
            <person name="Horn F."/>
        </authorList>
    </citation>
    <scope>NUCLEOTIDE SEQUENCE</scope>
    <source>
        <strain evidence="2">JMRC FSU:6197</strain>
    </source>
</reference>
<feature type="region of interest" description="Disordered" evidence="1">
    <location>
        <begin position="124"/>
        <end position="149"/>
    </location>
</feature>
<feature type="compositionally biased region" description="Low complexity" evidence="1">
    <location>
        <begin position="1"/>
        <end position="13"/>
    </location>
</feature>
<dbReference type="SUPFAM" id="SSF81901">
    <property type="entry name" value="HCP-like"/>
    <property type="match status" value="1"/>
</dbReference>
<proteinExistence type="predicted"/>
<evidence type="ECO:0000256" key="1">
    <source>
        <dbReference type="SAM" id="MobiDB-lite"/>
    </source>
</evidence>